<gene>
    <name evidence="3" type="ORF">FD15_GL001814</name>
</gene>
<keyword evidence="2" id="KW-0472">Membrane</keyword>
<dbReference type="EMBL" id="AYZF01000017">
    <property type="protein sequence ID" value="KRN05267.1"/>
    <property type="molecule type" value="Genomic_DNA"/>
</dbReference>
<organism evidence="3 4">
    <name type="scientific">Liquorilactobacillus sucicola DSM 21376 = JCM 15457</name>
    <dbReference type="NCBI Taxonomy" id="1423806"/>
    <lineage>
        <taxon>Bacteria</taxon>
        <taxon>Bacillati</taxon>
        <taxon>Bacillota</taxon>
        <taxon>Bacilli</taxon>
        <taxon>Lactobacillales</taxon>
        <taxon>Lactobacillaceae</taxon>
        <taxon>Liquorilactobacillus</taxon>
    </lineage>
</organism>
<dbReference type="RefSeq" id="WP_034986673.1">
    <property type="nucleotide sequence ID" value="NZ_AYZF01000017.1"/>
</dbReference>
<accession>A0A023CU16</accession>
<name>A0A023CU16_9LACO</name>
<reference evidence="3 4" key="1">
    <citation type="journal article" date="2015" name="Genome Announc.">
        <title>Expanding the biotechnology potential of lactobacilli through comparative genomics of 213 strains and associated genera.</title>
        <authorList>
            <person name="Sun Z."/>
            <person name="Harris H.M."/>
            <person name="McCann A."/>
            <person name="Guo C."/>
            <person name="Argimon S."/>
            <person name="Zhang W."/>
            <person name="Yang X."/>
            <person name="Jeffery I.B."/>
            <person name="Cooney J.C."/>
            <person name="Kagawa T.F."/>
            <person name="Liu W."/>
            <person name="Song Y."/>
            <person name="Salvetti E."/>
            <person name="Wrobel A."/>
            <person name="Rasinkangas P."/>
            <person name="Parkhill J."/>
            <person name="Rea M.C."/>
            <person name="O'Sullivan O."/>
            <person name="Ritari J."/>
            <person name="Douillard F.P."/>
            <person name="Paul Ross R."/>
            <person name="Yang R."/>
            <person name="Briner A.E."/>
            <person name="Felis G.E."/>
            <person name="de Vos W.M."/>
            <person name="Barrangou R."/>
            <person name="Klaenhammer T.R."/>
            <person name="Caufield P.W."/>
            <person name="Cui Y."/>
            <person name="Zhang H."/>
            <person name="O'Toole P.W."/>
        </authorList>
    </citation>
    <scope>NUCLEOTIDE SEQUENCE [LARGE SCALE GENOMIC DNA]</scope>
    <source>
        <strain evidence="3 4">DSM 21376</strain>
    </source>
</reference>
<dbReference type="eggNOG" id="ENOG5030AVD">
    <property type="taxonomic scope" value="Bacteria"/>
</dbReference>
<protein>
    <submittedName>
        <fullName evidence="3">Uncharacterized protein</fullName>
    </submittedName>
</protein>
<sequence length="95" mass="11289">MRFKTKLFKRANQSEEDAAELNVNEAKHRRRQSPIEDSFEENEPPRTSRTGYRKAQFQVELEKKRKKLGRKLNWIICGLLAAIVLAYLFMIFVNF</sequence>
<proteinExistence type="predicted"/>
<dbReference type="Proteomes" id="UP000050961">
    <property type="component" value="Unassembled WGS sequence"/>
</dbReference>
<evidence type="ECO:0000256" key="1">
    <source>
        <dbReference type="SAM" id="MobiDB-lite"/>
    </source>
</evidence>
<evidence type="ECO:0000313" key="4">
    <source>
        <dbReference type="Proteomes" id="UP000050961"/>
    </source>
</evidence>
<keyword evidence="2" id="KW-0812">Transmembrane</keyword>
<feature type="region of interest" description="Disordered" evidence="1">
    <location>
        <begin position="1"/>
        <end position="52"/>
    </location>
</feature>
<dbReference type="OrthoDB" id="2322968at2"/>
<keyword evidence="4" id="KW-1185">Reference proteome</keyword>
<keyword evidence="2" id="KW-1133">Transmembrane helix</keyword>
<evidence type="ECO:0000256" key="2">
    <source>
        <dbReference type="SAM" id="Phobius"/>
    </source>
</evidence>
<dbReference type="PATRIC" id="fig|1423806.3.peg.1846"/>
<feature type="transmembrane region" description="Helical" evidence="2">
    <location>
        <begin position="72"/>
        <end position="93"/>
    </location>
</feature>
<dbReference type="STRING" id="1423806.FD15_GL001814"/>
<comment type="caution">
    <text evidence="3">The sequence shown here is derived from an EMBL/GenBank/DDBJ whole genome shotgun (WGS) entry which is preliminary data.</text>
</comment>
<evidence type="ECO:0000313" key="3">
    <source>
        <dbReference type="EMBL" id="KRN05267.1"/>
    </source>
</evidence>
<dbReference type="AlphaFoldDB" id="A0A023CU16"/>